<keyword evidence="1" id="KW-0812">Transmembrane</keyword>
<sequence>MRLTSTRLLVSQFCLLLIKILAERYPVSQAPFWVWLLVGSQVLFVLWVAVLACFKAPITVTFPGHSNPPPPPLEPAKNA</sequence>
<keyword evidence="1" id="KW-1133">Transmembrane helix</keyword>
<evidence type="ECO:0000313" key="3">
    <source>
        <dbReference type="Proteomes" id="UP000253919"/>
    </source>
</evidence>
<keyword evidence="1" id="KW-0472">Membrane</keyword>
<organism evidence="2 3">
    <name type="scientific">Adhaeribacter pallidiroseus</name>
    <dbReference type="NCBI Taxonomy" id="2072847"/>
    <lineage>
        <taxon>Bacteria</taxon>
        <taxon>Pseudomonadati</taxon>
        <taxon>Bacteroidota</taxon>
        <taxon>Cytophagia</taxon>
        <taxon>Cytophagales</taxon>
        <taxon>Hymenobacteraceae</taxon>
        <taxon>Adhaeribacter</taxon>
    </lineage>
</organism>
<dbReference type="Proteomes" id="UP000253919">
    <property type="component" value="Unassembled WGS sequence"/>
</dbReference>
<accession>A0A369QEB9</accession>
<reference evidence="2 3" key="1">
    <citation type="submission" date="2018-04" db="EMBL/GenBank/DDBJ databases">
        <title>Adhaeribacter sp. HMF7616 genome sequencing and assembly.</title>
        <authorList>
            <person name="Kang H."/>
            <person name="Kang J."/>
            <person name="Cha I."/>
            <person name="Kim H."/>
            <person name="Joh K."/>
        </authorList>
    </citation>
    <scope>NUCLEOTIDE SEQUENCE [LARGE SCALE GENOMIC DNA]</scope>
    <source>
        <strain evidence="2 3">HMF7616</strain>
    </source>
</reference>
<keyword evidence="3" id="KW-1185">Reference proteome</keyword>
<dbReference type="EMBL" id="QASA01000001">
    <property type="protein sequence ID" value="RDC63273.1"/>
    <property type="molecule type" value="Genomic_DNA"/>
</dbReference>
<name>A0A369QEB9_9BACT</name>
<proteinExistence type="predicted"/>
<gene>
    <name evidence="2" type="ORF">AHMF7616_01875</name>
</gene>
<feature type="transmembrane region" description="Helical" evidence="1">
    <location>
        <begin position="32"/>
        <end position="54"/>
    </location>
</feature>
<comment type="caution">
    <text evidence="2">The sequence shown here is derived from an EMBL/GenBank/DDBJ whole genome shotgun (WGS) entry which is preliminary data.</text>
</comment>
<protein>
    <submittedName>
        <fullName evidence="2">Uncharacterized protein</fullName>
    </submittedName>
</protein>
<evidence type="ECO:0000256" key="1">
    <source>
        <dbReference type="SAM" id="Phobius"/>
    </source>
</evidence>
<dbReference type="AlphaFoldDB" id="A0A369QEB9"/>
<evidence type="ECO:0000313" key="2">
    <source>
        <dbReference type="EMBL" id="RDC63273.1"/>
    </source>
</evidence>